<protein>
    <recommendedName>
        <fullName evidence="2">beta-galactosidase</fullName>
        <ecNumber evidence="2">3.2.1.23</ecNumber>
    </recommendedName>
</protein>
<evidence type="ECO:0000256" key="1">
    <source>
        <dbReference type="ARBA" id="ARBA00001412"/>
    </source>
</evidence>
<dbReference type="EC" id="3.2.1.23" evidence="2"/>
<evidence type="ECO:0000256" key="2">
    <source>
        <dbReference type="ARBA" id="ARBA00012756"/>
    </source>
</evidence>
<evidence type="ECO:0000256" key="3">
    <source>
        <dbReference type="ARBA" id="ARBA00022801"/>
    </source>
</evidence>
<dbReference type="Gene3D" id="3.20.20.80">
    <property type="entry name" value="Glycosidases"/>
    <property type="match status" value="1"/>
</dbReference>
<gene>
    <name evidence="6" type="ORF">QYF49_23895</name>
</gene>
<keyword evidence="7" id="KW-1185">Reference proteome</keyword>
<comment type="catalytic activity">
    <reaction evidence="1">
        <text>Hydrolysis of terminal non-reducing beta-D-galactose residues in beta-D-galactosides.</text>
        <dbReference type="EC" id="3.2.1.23"/>
    </reaction>
</comment>
<evidence type="ECO:0000259" key="5">
    <source>
        <dbReference type="Pfam" id="PF02836"/>
    </source>
</evidence>
<keyword evidence="3 6" id="KW-0378">Hydrolase</keyword>
<reference evidence="6" key="1">
    <citation type="submission" date="2023-06" db="EMBL/GenBank/DDBJ databases">
        <title>Draft Genome Sequences of Representative Paenibacillus Polymyxa, Bacillus cereus, Fictibacillus sp., and Brevibacillus agri Strains Isolated from Amazonian Dark Earth.</title>
        <authorList>
            <person name="Pellegrinetti T.A."/>
            <person name="Cunha I.C.M."/>
            <person name="Chaves M.G."/>
            <person name="Freitas A.S."/>
            <person name="Silva A.V.R."/>
            <person name="Tsai S.M."/>
            <person name="Mendes L.W."/>
        </authorList>
    </citation>
    <scope>NUCLEOTIDE SEQUENCE</scope>
    <source>
        <strain evidence="6">CENA-BCM004</strain>
    </source>
</reference>
<dbReference type="InterPro" id="IPR006103">
    <property type="entry name" value="Glyco_hydro_2_cat"/>
</dbReference>
<dbReference type="InterPro" id="IPR017853">
    <property type="entry name" value="GH"/>
</dbReference>
<dbReference type="InterPro" id="IPR050347">
    <property type="entry name" value="Bact_Beta-galactosidase"/>
</dbReference>
<accession>A0ABT8EDK3</accession>
<dbReference type="Pfam" id="PF02836">
    <property type="entry name" value="Glyco_hydro_2_C"/>
    <property type="match status" value="1"/>
</dbReference>
<dbReference type="SUPFAM" id="SSF51445">
    <property type="entry name" value="(Trans)glycosidases"/>
    <property type="match status" value="1"/>
</dbReference>
<evidence type="ECO:0000256" key="4">
    <source>
        <dbReference type="ARBA" id="ARBA00023295"/>
    </source>
</evidence>
<evidence type="ECO:0000313" key="7">
    <source>
        <dbReference type="Proteomes" id="UP001168694"/>
    </source>
</evidence>
<evidence type="ECO:0000313" key="6">
    <source>
        <dbReference type="EMBL" id="MDN4075989.1"/>
    </source>
</evidence>
<dbReference type="EMBL" id="JAUHLN010000009">
    <property type="protein sequence ID" value="MDN4075989.1"/>
    <property type="molecule type" value="Genomic_DNA"/>
</dbReference>
<feature type="domain" description="Glycoside hydrolase family 2 catalytic" evidence="5">
    <location>
        <begin position="11"/>
        <end position="69"/>
    </location>
</feature>
<name>A0ABT8EDK3_9BACL</name>
<dbReference type="PANTHER" id="PTHR46323">
    <property type="entry name" value="BETA-GALACTOSIDASE"/>
    <property type="match status" value="1"/>
</dbReference>
<dbReference type="Proteomes" id="UP001168694">
    <property type="component" value="Unassembled WGS sequence"/>
</dbReference>
<dbReference type="GO" id="GO:0016787">
    <property type="term" value="F:hydrolase activity"/>
    <property type="evidence" value="ECO:0007669"/>
    <property type="project" value="UniProtKB-KW"/>
</dbReference>
<sequence length="98" mass="11444">MQGEENNGYPDFIWDWVDQQLKWPTPKGSKEKWYFAYGGDWSDKPNDDNFMANGLVSADRTLQPELTEIVTNSIGYRSKFPDLKGYIRLNVICNYINQ</sequence>
<dbReference type="PANTHER" id="PTHR46323:SF2">
    <property type="entry name" value="BETA-GALACTOSIDASE"/>
    <property type="match status" value="1"/>
</dbReference>
<organism evidence="6 7">
    <name type="scientific">Fictibacillus terranigra</name>
    <dbReference type="NCBI Taxonomy" id="3058424"/>
    <lineage>
        <taxon>Bacteria</taxon>
        <taxon>Bacillati</taxon>
        <taxon>Bacillota</taxon>
        <taxon>Bacilli</taxon>
        <taxon>Bacillales</taxon>
        <taxon>Fictibacillaceae</taxon>
        <taxon>Fictibacillus</taxon>
    </lineage>
</organism>
<dbReference type="RefSeq" id="WP_290402100.1">
    <property type="nucleotide sequence ID" value="NZ_JAUHLN010000009.1"/>
</dbReference>
<keyword evidence="4" id="KW-0326">Glycosidase</keyword>
<comment type="caution">
    <text evidence="6">The sequence shown here is derived from an EMBL/GenBank/DDBJ whole genome shotgun (WGS) entry which is preliminary data.</text>
</comment>
<proteinExistence type="predicted"/>